<organism evidence="3 4">
    <name type="scientific">Neocallimastix californiae</name>
    <dbReference type="NCBI Taxonomy" id="1754190"/>
    <lineage>
        <taxon>Eukaryota</taxon>
        <taxon>Fungi</taxon>
        <taxon>Fungi incertae sedis</taxon>
        <taxon>Chytridiomycota</taxon>
        <taxon>Chytridiomycota incertae sedis</taxon>
        <taxon>Neocallimastigomycetes</taxon>
        <taxon>Neocallimastigales</taxon>
        <taxon>Neocallimastigaceae</taxon>
        <taxon>Neocallimastix</taxon>
    </lineage>
</organism>
<evidence type="ECO:0000256" key="1">
    <source>
        <dbReference type="SAM" id="Phobius"/>
    </source>
</evidence>
<feature type="signal peptide" evidence="2">
    <location>
        <begin position="1"/>
        <end position="20"/>
    </location>
</feature>
<dbReference type="Proteomes" id="UP000193920">
    <property type="component" value="Unassembled WGS sequence"/>
</dbReference>
<dbReference type="EMBL" id="MCOG01000323">
    <property type="protein sequence ID" value="ORY17883.1"/>
    <property type="molecule type" value="Genomic_DNA"/>
</dbReference>
<keyword evidence="1" id="KW-1133">Transmembrane helix</keyword>
<evidence type="ECO:0000313" key="3">
    <source>
        <dbReference type="EMBL" id="ORY17883.1"/>
    </source>
</evidence>
<keyword evidence="1" id="KW-0812">Transmembrane</keyword>
<dbReference type="Pfam" id="PF01547">
    <property type="entry name" value="SBP_bac_1"/>
    <property type="match status" value="1"/>
</dbReference>
<protein>
    <submittedName>
        <fullName evidence="3">Periplasmic binding protein-like II</fullName>
    </submittedName>
</protein>
<accession>A0A1Y2A5W1</accession>
<feature type="transmembrane region" description="Helical" evidence="1">
    <location>
        <begin position="498"/>
        <end position="519"/>
    </location>
</feature>
<dbReference type="SUPFAM" id="SSF53850">
    <property type="entry name" value="Periplasmic binding protein-like II"/>
    <property type="match status" value="1"/>
</dbReference>
<gene>
    <name evidence="3" type="ORF">LY90DRAFT_677268</name>
</gene>
<dbReference type="Gene3D" id="3.40.190.10">
    <property type="entry name" value="Periplasmic binding protein-like II"/>
    <property type="match status" value="4"/>
</dbReference>
<sequence>MNLILITFIFFILLIENGNAITIRILCYAVEPIYSLLIEDFNRYSKVNDLDINIDFNLLTSNNISFSMINYELMVEKILINNSRRYDIIFFDNIYTKKYEPYLSNLNEFLSKDIMDLYLTGIASKTCIYNDRWIAIPISILSTVLFSNMEYLEKYNKKIPTTWDELIDTGKYILKEEKKLNNTDLLGYNGIFSDDELGMCSLYEFIYSCREFLNDPFPDLSSQTAINSLKLLKRIKEEISSEYNRTVLPGYKEEISGTIMGGYNLGVVNNLKSNKKEAVKQFLHYLTSKETHKKFIIMGEFFSPVPSYYDDEEVCSHLNCQLYKNFQYVRRPFNLLKGNEYDDYSYKFRNYIYDYLYGNDITASEALTNVINILKIHTISPFNFEETKVGLIFFIIQLVILIVLITSFAIPLLNTFQWYFKQFSYSYWVIFLIGSLALLTLSLSEYNEVTKFKCQLKPFLLLVGNFSNLYPFVDALIMNYPKDSRSSTWINRHRELVVMFYLLANLILILTSLSLSWTVEKVIVNDAYNFNYCMKKNIFNEVLEHILYGFTIIKELLILLFIFYLWDVEETFIEIKMLSSAIYSQILLYLIFNIMNYIKIKINTYYFVVYEMIYILFLLSNYVFLYSLRIVFTYTRKKRNFQTSNNNNNNIKSHSNSKSNQSNSKIRYFYYESTIESPEPSNVLNDFLIKNQLIGDTNSDKDNISSNLTNLNNKTNNSYAISSIKL</sequence>
<feature type="transmembrane region" description="Helical" evidence="1">
    <location>
        <begin position="578"/>
        <end position="598"/>
    </location>
</feature>
<feature type="transmembrane region" description="Helical" evidence="1">
    <location>
        <begin position="456"/>
        <end position="477"/>
    </location>
</feature>
<feature type="chain" id="PRO_5013005543" evidence="2">
    <location>
        <begin position="21"/>
        <end position="726"/>
    </location>
</feature>
<evidence type="ECO:0000313" key="4">
    <source>
        <dbReference type="Proteomes" id="UP000193920"/>
    </source>
</evidence>
<reference evidence="3 4" key="1">
    <citation type="submission" date="2016-08" db="EMBL/GenBank/DDBJ databases">
        <title>A Parts List for Fungal Cellulosomes Revealed by Comparative Genomics.</title>
        <authorList>
            <consortium name="DOE Joint Genome Institute"/>
            <person name="Haitjema C.H."/>
            <person name="Gilmore S.P."/>
            <person name="Henske J.K."/>
            <person name="Solomon K.V."/>
            <person name="De Groot R."/>
            <person name="Kuo A."/>
            <person name="Mondo S.J."/>
            <person name="Salamov A.A."/>
            <person name="Labutti K."/>
            <person name="Zhao Z."/>
            <person name="Chiniquy J."/>
            <person name="Barry K."/>
            <person name="Brewer H.M."/>
            <person name="Purvine S.O."/>
            <person name="Wright A.T."/>
            <person name="Boxma B."/>
            <person name="Van Alen T."/>
            <person name="Hackstein J.H."/>
            <person name="Baker S.E."/>
            <person name="Grigoriev I.V."/>
            <person name="O'Malley M.A."/>
        </authorList>
    </citation>
    <scope>NUCLEOTIDE SEQUENCE [LARGE SCALE GENOMIC DNA]</scope>
    <source>
        <strain evidence="3 4">G1</strain>
    </source>
</reference>
<comment type="caution">
    <text evidence="3">The sequence shown here is derived from an EMBL/GenBank/DDBJ whole genome shotgun (WGS) entry which is preliminary data.</text>
</comment>
<keyword evidence="1" id="KW-0472">Membrane</keyword>
<dbReference type="AlphaFoldDB" id="A0A1Y2A5W1"/>
<proteinExistence type="predicted"/>
<keyword evidence="4" id="KW-1185">Reference proteome</keyword>
<name>A0A1Y2A5W1_9FUNG</name>
<feature type="transmembrane region" description="Helical" evidence="1">
    <location>
        <begin position="604"/>
        <end position="628"/>
    </location>
</feature>
<feature type="transmembrane region" description="Helical" evidence="1">
    <location>
        <begin position="546"/>
        <end position="566"/>
    </location>
</feature>
<dbReference type="InterPro" id="IPR006059">
    <property type="entry name" value="SBP"/>
</dbReference>
<evidence type="ECO:0000256" key="2">
    <source>
        <dbReference type="SAM" id="SignalP"/>
    </source>
</evidence>
<keyword evidence="2" id="KW-0732">Signal</keyword>
<feature type="transmembrane region" description="Helical" evidence="1">
    <location>
        <begin position="389"/>
        <end position="413"/>
    </location>
</feature>
<feature type="transmembrane region" description="Helical" evidence="1">
    <location>
        <begin position="425"/>
        <end position="444"/>
    </location>
</feature>
<dbReference type="OrthoDB" id="5574009at2759"/>